<dbReference type="AlphaFoldDB" id="A0ABD3HW75"/>
<accession>A0ABD3HW75</accession>
<sequence length="190" mass="21949">MKWMAEGDAPSKYFFAMWRAKTMQDEIRSLQLDDGTITEDPRKIMQEIRSFYEKLYCEEGETQAIKDRRKEMAAPAKKGVLKLIPKCEERGKLTNLRPLTLLGITYKIVSKILADRIKSLLPELVSGQQTGFVPERTIFDNILALKLGEEWAVESNQEAILLKLDFTKAYDHVRHSSFGIHLMQWDLALK</sequence>
<protein>
    <recommendedName>
        <fullName evidence="1">Reverse transcriptase domain-containing protein</fullName>
    </recommendedName>
</protein>
<evidence type="ECO:0000259" key="1">
    <source>
        <dbReference type="Pfam" id="PF00078"/>
    </source>
</evidence>
<dbReference type="Proteomes" id="UP001633002">
    <property type="component" value="Unassembled WGS sequence"/>
</dbReference>
<keyword evidence="3" id="KW-1185">Reference proteome</keyword>
<proteinExistence type="predicted"/>
<gene>
    <name evidence="2" type="ORF">R1sor_009724</name>
</gene>
<reference evidence="2 3" key="1">
    <citation type="submission" date="2024-09" db="EMBL/GenBank/DDBJ databases">
        <title>Chromosome-scale assembly of Riccia sorocarpa.</title>
        <authorList>
            <person name="Paukszto L."/>
        </authorList>
    </citation>
    <scope>NUCLEOTIDE SEQUENCE [LARGE SCALE GENOMIC DNA]</scope>
    <source>
        <strain evidence="2">LP-2024</strain>
        <tissue evidence="2">Aerial parts of the thallus</tissue>
    </source>
</reference>
<name>A0ABD3HW75_9MARC</name>
<evidence type="ECO:0000313" key="2">
    <source>
        <dbReference type="EMBL" id="KAL3695648.1"/>
    </source>
</evidence>
<dbReference type="Pfam" id="PF00078">
    <property type="entry name" value="RVT_1"/>
    <property type="match status" value="1"/>
</dbReference>
<comment type="caution">
    <text evidence="2">The sequence shown here is derived from an EMBL/GenBank/DDBJ whole genome shotgun (WGS) entry which is preliminary data.</text>
</comment>
<feature type="domain" description="Reverse transcriptase" evidence="1">
    <location>
        <begin position="88"/>
        <end position="176"/>
    </location>
</feature>
<dbReference type="PANTHER" id="PTHR31635:SF196">
    <property type="entry name" value="REVERSE TRANSCRIPTASE DOMAIN-CONTAINING PROTEIN-RELATED"/>
    <property type="match status" value="1"/>
</dbReference>
<dbReference type="PANTHER" id="PTHR31635">
    <property type="entry name" value="REVERSE TRANSCRIPTASE DOMAIN-CONTAINING PROTEIN-RELATED"/>
    <property type="match status" value="1"/>
</dbReference>
<dbReference type="InterPro" id="IPR000477">
    <property type="entry name" value="RT_dom"/>
</dbReference>
<evidence type="ECO:0000313" key="3">
    <source>
        <dbReference type="Proteomes" id="UP001633002"/>
    </source>
</evidence>
<dbReference type="EMBL" id="JBJQOH010000002">
    <property type="protein sequence ID" value="KAL3695648.1"/>
    <property type="molecule type" value="Genomic_DNA"/>
</dbReference>
<organism evidence="2 3">
    <name type="scientific">Riccia sorocarpa</name>
    <dbReference type="NCBI Taxonomy" id="122646"/>
    <lineage>
        <taxon>Eukaryota</taxon>
        <taxon>Viridiplantae</taxon>
        <taxon>Streptophyta</taxon>
        <taxon>Embryophyta</taxon>
        <taxon>Marchantiophyta</taxon>
        <taxon>Marchantiopsida</taxon>
        <taxon>Marchantiidae</taxon>
        <taxon>Marchantiales</taxon>
        <taxon>Ricciaceae</taxon>
        <taxon>Riccia</taxon>
    </lineage>
</organism>